<protein>
    <submittedName>
        <fullName evidence="1">Uncharacterized protein</fullName>
    </submittedName>
</protein>
<organism evidence="1 2">
    <name type="scientific">Catharanthus roseus</name>
    <name type="common">Madagascar periwinkle</name>
    <name type="synonym">Vinca rosea</name>
    <dbReference type="NCBI Taxonomy" id="4058"/>
    <lineage>
        <taxon>Eukaryota</taxon>
        <taxon>Viridiplantae</taxon>
        <taxon>Streptophyta</taxon>
        <taxon>Embryophyta</taxon>
        <taxon>Tracheophyta</taxon>
        <taxon>Spermatophyta</taxon>
        <taxon>Magnoliopsida</taxon>
        <taxon>eudicotyledons</taxon>
        <taxon>Gunneridae</taxon>
        <taxon>Pentapetalae</taxon>
        <taxon>asterids</taxon>
        <taxon>lamiids</taxon>
        <taxon>Gentianales</taxon>
        <taxon>Apocynaceae</taxon>
        <taxon>Rauvolfioideae</taxon>
        <taxon>Vinceae</taxon>
        <taxon>Catharanthinae</taxon>
        <taxon>Catharanthus</taxon>
    </lineage>
</organism>
<accession>A0ACB9ZW02</accession>
<reference evidence="2" key="1">
    <citation type="journal article" date="2023" name="Nat. Plants">
        <title>Single-cell RNA sequencing provides a high-resolution roadmap for understanding the multicellular compartmentation of specialized metabolism.</title>
        <authorList>
            <person name="Sun S."/>
            <person name="Shen X."/>
            <person name="Li Y."/>
            <person name="Li Y."/>
            <person name="Wang S."/>
            <person name="Li R."/>
            <person name="Zhang H."/>
            <person name="Shen G."/>
            <person name="Guo B."/>
            <person name="Wei J."/>
            <person name="Xu J."/>
            <person name="St-Pierre B."/>
            <person name="Chen S."/>
            <person name="Sun C."/>
        </authorList>
    </citation>
    <scope>NUCLEOTIDE SEQUENCE [LARGE SCALE GENOMIC DNA]</scope>
</reference>
<dbReference type="EMBL" id="CM044707">
    <property type="protein sequence ID" value="KAI5652689.1"/>
    <property type="molecule type" value="Genomic_DNA"/>
</dbReference>
<proteinExistence type="predicted"/>
<evidence type="ECO:0000313" key="1">
    <source>
        <dbReference type="EMBL" id="KAI5652689.1"/>
    </source>
</evidence>
<keyword evidence="2" id="KW-1185">Reference proteome</keyword>
<name>A0ACB9ZW02_CATRO</name>
<evidence type="ECO:0000313" key="2">
    <source>
        <dbReference type="Proteomes" id="UP001060085"/>
    </source>
</evidence>
<dbReference type="Proteomes" id="UP001060085">
    <property type="component" value="Linkage Group LG07"/>
</dbReference>
<comment type="caution">
    <text evidence="1">The sequence shown here is derived from an EMBL/GenBank/DDBJ whole genome shotgun (WGS) entry which is preliminary data.</text>
</comment>
<gene>
    <name evidence="1" type="ORF">M9H77_29876</name>
</gene>
<sequence>MIQAESNKSIPYGMLLTKLFRYLKIDLTTEIASEGHEKGVIGKQFAERLLVGRRKDDVELSKSKNNESMPEISYKSDSEEESEGEVASSGSDSSLDDNKKDIPIQTVGKFFIDEEVARKRALVKKNKALKELVEKEPEEIVEQEASQATTNLIKYKPCLGKGGKTKAVVAAAHALEE</sequence>